<evidence type="ECO:0000313" key="10">
    <source>
        <dbReference type="Proteomes" id="UP000267908"/>
    </source>
</evidence>
<dbReference type="SUPFAM" id="SSF52540">
    <property type="entry name" value="P-loop containing nucleoside triphosphate hydrolases"/>
    <property type="match status" value="2"/>
</dbReference>
<dbReference type="CDD" id="cd19487">
    <property type="entry name" value="KaiC-like_C"/>
    <property type="match status" value="1"/>
</dbReference>
<dbReference type="InterPro" id="IPR010624">
    <property type="entry name" value="KaiC_dom"/>
</dbReference>
<dbReference type="GO" id="GO:0004674">
    <property type="term" value="F:protein serine/threonine kinase activity"/>
    <property type="evidence" value="ECO:0007669"/>
    <property type="project" value="UniProtKB-EC"/>
</dbReference>
<evidence type="ECO:0000313" key="11">
    <source>
        <dbReference type="Proteomes" id="UP000269044"/>
    </source>
</evidence>
<name>A0A0P9Q0T4_9PSED</name>
<dbReference type="PROSITE" id="PS51146">
    <property type="entry name" value="KAIC"/>
    <property type="match status" value="2"/>
</dbReference>
<dbReference type="EMBL" id="RBRA01000092">
    <property type="protein sequence ID" value="RMQ26218.1"/>
    <property type="molecule type" value="Genomic_DNA"/>
</dbReference>
<accession>A0A0P9Q0T4</accession>
<dbReference type="Pfam" id="PF06745">
    <property type="entry name" value="ATPase"/>
    <property type="match status" value="2"/>
</dbReference>
<evidence type="ECO:0000256" key="1">
    <source>
        <dbReference type="ARBA" id="ARBA00012513"/>
    </source>
</evidence>
<dbReference type="Proteomes" id="UP000269044">
    <property type="component" value="Unassembled WGS sequence"/>
</dbReference>
<reference evidence="10 11" key="1">
    <citation type="submission" date="2018-08" db="EMBL/GenBank/DDBJ databases">
        <title>Recombination of ecologically and evolutionarily significant loci maintains genetic cohesion in the Pseudomonas syringae species complex.</title>
        <authorList>
            <person name="Dillon M."/>
            <person name="Thakur S."/>
            <person name="Almeida R.N.D."/>
            <person name="Weir B.S."/>
            <person name="Guttman D.S."/>
        </authorList>
    </citation>
    <scope>NUCLEOTIDE SEQUENCE [LARGE SCALE GENOMIC DNA]</scope>
    <source>
        <strain evidence="9 11">ICMP 13052</strain>
        <strain evidence="8 10">ICMP 4330</strain>
    </source>
</reference>
<dbReference type="SMART" id="SM00382">
    <property type="entry name" value="AAA"/>
    <property type="match status" value="2"/>
</dbReference>
<dbReference type="InterPro" id="IPR051347">
    <property type="entry name" value="Circadian_clock_KaiC-rel"/>
</dbReference>
<comment type="caution">
    <text evidence="9">The sequence shown here is derived from an EMBL/GenBank/DDBJ whole genome shotgun (WGS) entry which is preliminary data.</text>
</comment>
<protein>
    <recommendedName>
        <fullName evidence="1">non-specific serine/threonine protein kinase</fullName>
        <ecNumber evidence="1">2.7.11.1</ecNumber>
    </recommendedName>
</protein>
<sequence>MPFAVPSRSVRIYSAAQLPLNRVNGQNVERSSVLVISKPIMVTRGRYLNTSKAETGIEGLDDILSGGLSRSHVFLLEGEPGTGKTTVALQFLQAGAAAGEISLYITLSETERELRAGAASHGWELDPQIHIYELTPPESLLDAEHHQSLLYSSDLELGEATRQIFEVVERIKPSRVVIDSLSEIRLLAQSSLRYRRQILAIKHYFTRYNATVLLLDDLTTEALDKTVHSVAHGVIRLEALTPTYGAERRRLKIVKYRGQKYRGGFHDFTIVEDGIHVFPRLVAAEHRSNYSRTQLSSGIQELDNLLGGGIESGSSTLILGPAGTGKSLISLVFAVQAVARGERVGLFIFDEEMGLLFERMLKLGIDLRALQETGNLVVEQIDAAELSPGEFAHRVRSAVDRKQIKTVIIDSINGYQAAMPEESALVLHMHELLLYLNRQGAATFMTVAQHGLVGDMRSPVDITYLADSVILLRYFEALGQVRRAISIIKKRTGTHESTIREYRISSGGLKIGEPLEAFQGVLRGVPSYFGDKPLLTDDDQ</sequence>
<keyword evidence="4" id="KW-0677">Repeat</keyword>
<evidence type="ECO:0000256" key="6">
    <source>
        <dbReference type="ARBA" id="ARBA00022801"/>
    </source>
</evidence>
<evidence type="ECO:0000256" key="3">
    <source>
        <dbReference type="ARBA" id="ARBA00022679"/>
    </source>
</evidence>
<evidence type="ECO:0000313" key="8">
    <source>
        <dbReference type="EMBL" id="RMP13778.1"/>
    </source>
</evidence>
<dbReference type="GO" id="GO:0016787">
    <property type="term" value="F:hydrolase activity"/>
    <property type="evidence" value="ECO:0007669"/>
    <property type="project" value="UniProtKB-KW"/>
</dbReference>
<evidence type="ECO:0000256" key="5">
    <source>
        <dbReference type="ARBA" id="ARBA00022777"/>
    </source>
</evidence>
<keyword evidence="6" id="KW-0378">Hydrolase</keyword>
<keyword evidence="3" id="KW-0808">Transferase</keyword>
<dbReference type="PRINTS" id="PR01874">
    <property type="entry name" value="DNAREPAIRADA"/>
</dbReference>
<keyword evidence="5" id="KW-0418">Kinase</keyword>
<dbReference type="InterPro" id="IPR014774">
    <property type="entry name" value="KaiC-like_dom"/>
</dbReference>
<dbReference type="Gene3D" id="3.40.50.300">
    <property type="entry name" value="P-loop containing nucleotide triphosphate hydrolases"/>
    <property type="match status" value="2"/>
</dbReference>
<evidence type="ECO:0000256" key="4">
    <source>
        <dbReference type="ARBA" id="ARBA00022737"/>
    </source>
</evidence>
<evidence type="ECO:0000256" key="2">
    <source>
        <dbReference type="ARBA" id="ARBA00022553"/>
    </source>
</evidence>
<proteinExistence type="predicted"/>
<dbReference type="InterPro" id="IPR027417">
    <property type="entry name" value="P-loop_NTPase"/>
</dbReference>
<dbReference type="PANTHER" id="PTHR42926">
    <property type="match status" value="1"/>
</dbReference>
<evidence type="ECO:0000313" key="9">
    <source>
        <dbReference type="EMBL" id="RMQ26218.1"/>
    </source>
</evidence>
<dbReference type="EC" id="2.7.11.1" evidence="1"/>
<feature type="domain" description="KaiC" evidence="7">
    <location>
        <begin position="293"/>
        <end position="525"/>
    </location>
</feature>
<evidence type="ECO:0000259" key="7">
    <source>
        <dbReference type="PROSITE" id="PS51146"/>
    </source>
</evidence>
<dbReference type="InterPro" id="IPR003593">
    <property type="entry name" value="AAA+_ATPase"/>
</dbReference>
<gene>
    <name evidence="9" type="ORF">ALQ08_104212</name>
    <name evidence="8" type="ORF">ALQ28_103985</name>
</gene>
<dbReference type="CDD" id="cd19488">
    <property type="entry name" value="KaiC-like_N"/>
    <property type="match status" value="1"/>
</dbReference>
<feature type="domain" description="KaiC" evidence="7">
    <location>
        <begin position="51"/>
        <end position="291"/>
    </location>
</feature>
<dbReference type="Proteomes" id="UP000267908">
    <property type="component" value="Unassembled WGS sequence"/>
</dbReference>
<organism evidence="9 11">
    <name type="scientific">Pseudomonas syringae pv. delphinii</name>
    <dbReference type="NCBI Taxonomy" id="192088"/>
    <lineage>
        <taxon>Bacteria</taxon>
        <taxon>Pseudomonadati</taxon>
        <taxon>Pseudomonadota</taxon>
        <taxon>Gammaproteobacteria</taxon>
        <taxon>Pseudomonadales</taxon>
        <taxon>Pseudomonadaceae</taxon>
        <taxon>Pseudomonas</taxon>
    </lineage>
</organism>
<dbReference type="GO" id="GO:0005524">
    <property type="term" value="F:ATP binding"/>
    <property type="evidence" value="ECO:0007669"/>
    <property type="project" value="InterPro"/>
</dbReference>
<keyword evidence="2" id="KW-0597">Phosphoprotein</keyword>
<dbReference type="EMBL" id="RBQG01000144">
    <property type="protein sequence ID" value="RMP13778.1"/>
    <property type="molecule type" value="Genomic_DNA"/>
</dbReference>
<dbReference type="AlphaFoldDB" id="A0A0P9Q0T4"/>
<dbReference type="PANTHER" id="PTHR42926:SF1">
    <property type="entry name" value="CIRCADIAN CLOCK OSCILLATOR PROTEIN KAIC 1"/>
    <property type="match status" value="1"/>
</dbReference>
<dbReference type="InterPro" id="IPR030665">
    <property type="entry name" value="KaiC"/>
</dbReference>
<dbReference type="PIRSF" id="PIRSF039117">
    <property type="entry name" value="KaiC"/>
    <property type="match status" value="1"/>
</dbReference>